<accession>A0A9P5XQ51</accession>
<gene>
    <name evidence="1" type="ORF">BDZ94DRAFT_1316143</name>
</gene>
<dbReference type="AlphaFoldDB" id="A0A9P5XQ51"/>
<comment type="caution">
    <text evidence="1">The sequence shown here is derived from an EMBL/GenBank/DDBJ whole genome shotgun (WGS) entry which is preliminary data.</text>
</comment>
<evidence type="ECO:0000313" key="1">
    <source>
        <dbReference type="EMBL" id="KAF9455523.1"/>
    </source>
</evidence>
<protein>
    <submittedName>
        <fullName evidence="1">Uncharacterized protein</fullName>
    </submittedName>
</protein>
<keyword evidence="2" id="KW-1185">Reference proteome</keyword>
<dbReference type="EMBL" id="MU150631">
    <property type="protein sequence ID" value="KAF9455523.1"/>
    <property type="molecule type" value="Genomic_DNA"/>
</dbReference>
<proteinExistence type="predicted"/>
<name>A0A9P5XQ51_9AGAR</name>
<evidence type="ECO:0000313" key="2">
    <source>
        <dbReference type="Proteomes" id="UP000807353"/>
    </source>
</evidence>
<dbReference type="OrthoDB" id="3169926at2759"/>
<organism evidence="1 2">
    <name type="scientific">Collybia nuda</name>
    <dbReference type="NCBI Taxonomy" id="64659"/>
    <lineage>
        <taxon>Eukaryota</taxon>
        <taxon>Fungi</taxon>
        <taxon>Dikarya</taxon>
        <taxon>Basidiomycota</taxon>
        <taxon>Agaricomycotina</taxon>
        <taxon>Agaricomycetes</taxon>
        <taxon>Agaricomycetidae</taxon>
        <taxon>Agaricales</taxon>
        <taxon>Tricholomatineae</taxon>
        <taxon>Clitocybaceae</taxon>
        <taxon>Collybia</taxon>
    </lineage>
</organism>
<dbReference type="Proteomes" id="UP000807353">
    <property type="component" value="Unassembled WGS sequence"/>
</dbReference>
<sequence length="259" mass="28646">MVSSSRPPTERKSSTFRVTRSMSQYPTAINYLKAIHAGRCSSTHRPSTSSGVVVRVTQSTPVIGHTGPNNVDTLPPIARPPTPLPLNAPVPNQVQPVSITRFLKLLAYNLSKHMETKGLLYPLYSKKPIVKTFASDPQPMDPSRLPEVTFANLFNDDDPTDPPVIHRCLVLSGSFKFLIYGYVKERAHINEALSIVRPSVLWRGEVVVFTVGCQVPFIARTRATRKMVKDAVARYLSLISEALDNKEVPPSKISMNITA</sequence>
<reference evidence="1" key="1">
    <citation type="submission" date="2020-11" db="EMBL/GenBank/DDBJ databases">
        <authorList>
            <consortium name="DOE Joint Genome Institute"/>
            <person name="Ahrendt S."/>
            <person name="Riley R."/>
            <person name="Andreopoulos W."/>
            <person name="Labutti K."/>
            <person name="Pangilinan J."/>
            <person name="Ruiz-Duenas F.J."/>
            <person name="Barrasa J.M."/>
            <person name="Sanchez-Garcia M."/>
            <person name="Camarero S."/>
            <person name="Miyauchi S."/>
            <person name="Serrano A."/>
            <person name="Linde D."/>
            <person name="Babiker R."/>
            <person name="Drula E."/>
            <person name="Ayuso-Fernandez I."/>
            <person name="Pacheco R."/>
            <person name="Padilla G."/>
            <person name="Ferreira P."/>
            <person name="Barriuso J."/>
            <person name="Kellner H."/>
            <person name="Castanera R."/>
            <person name="Alfaro M."/>
            <person name="Ramirez L."/>
            <person name="Pisabarro A.G."/>
            <person name="Kuo A."/>
            <person name="Tritt A."/>
            <person name="Lipzen A."/>
            <person name="He G."/>
            <person name="Yan M."/>
            <person name="Ng V."/>
            <person name="Cullen D."/>
            <person name="Martin F."/>
            <person name="Rosso M.-N."/>
            <person name="Henrissat B."/>
            <person name="Hibbett D."/>
            <person name="Martinez A.T."/>
            <person name="Grigoriev I.V."/>
        </authorList>
    </citation>
    <scope>NUCLEOTIDE SEQUENCE</scope>
    <source>
        <strain evidence="1">CBS 247.69</strain>
    </source>
</reference>